<organism evidence="1 2">
    <name type="scientific">Aeromonas phage phiA8-29</name>
    <dbReference type="NCBI Taxonomy" id="1978922"/>
    <lineage>
        <taxon>Viruses</taxon>
        <taxon>Duplodnaviria</taxon>
        <taxon>Heunggongvirae</taxon>
        <taxon>Uroviricota</taxon>
        <taxon>Caudoviricetes</taxon>
        <taxon>Pantevenvirales</taxon>
        <taxon>Ackermannviridae</taxon>
        <taxon>Tedavirus</taxon>
        <taxon>Tedavirus A829</taxon>
    </lineage>
</organism>
<dbReference type="EMBL" id="KY914485">
    <property type="protein sequence ID" value="ARK07829.1"/>
    <property type="molecule type" value="Genomic_DNA"/>
</dbReference>
<keyword evidence="2" id="KW-1185">Reference proteome</keyword>
<sequence length="139" mass="15070">METSKFLHQFVETPKWLVIESVINSVSENGNRIKLVICTNDGGKAAGLPRGSVTEVFTTIDVTPRVSTPFLQAVSHSKVVCCEVKLNGEPKVLRLPVGVIKAIKIDGVQLPHIFPCWPPTADASAYDPSPVFEGRGECL</sequence>
<evidence type="ECO:0000313" key="2">
    <source>
        <dbReference type="Proteomes" id="UP000221506"/>
    </source>
</evidence>
<evidence type="ECO:0000313" key="1">
    <source>
        <dbReference type="EMBL" id="ARK07829.1"/>
    </source>
</evidence>
<accession>A0A1W6DY71</accession>
<protein>
    <submittedName>
        <fullName evidence="1">Uncharacterized protein</fullName>
    </submittedName>
</protein>
<dbReference type="Proteomes" id="UP000221506">
    <property type="component" value="Segment"/>
</dbReference>
<proteinExistence type="predicted"/>
<name>A0A1W6DY71_9CAUD</name>
<reference evidence="1 2" key="1">
    <citation type="submission" date="2017-04" db="EMBL/GenBank/DDBJ databases">
        <title>Complete genome sequence and characterization of temperature-dependent bacteriophage phiA8-29 infecting Aeromonas.</title>
        <authorList>
            <person name="He Y."/>
            <person name="Yang H."/>
        </authorList>
    </citation>
    <scope>NUCLEOTIDE SEQUENCE [LARGE SCALE GENOMIC DNA]</scope>
</reference>
<gene>
    <name evidence="1" type="ORF">phiA829_009</name>
</gene>